<evidence type="ECO:0000313" key="3">
    <source>
        <dbReference type="Proteomes" id="UP000325122"/>
    </source>
</evidence>
<dbReference type="Proteomes" id="UP000325122">
    <property type="component" value="Unassembled WGS sequence"/>
</dbReference>
<dbReference type="InterPro" id="IPR005321">
    <property type="entry name" value="Peptidase_S58_DmpA"/>
</dbReference>
<organism evidence="2 3">
    <name type="scientific">Alkalicaulis satelles</name>
    <dbReference type="NCBI Taxonomy" id="2609175"/>
    <lineage>
        <taxon>Bacteria</taxon>
        <taxon>Pseudomonadati</taxon>
        <taxon>Pseudomonadota</taxon>
        <taxon>Alphaproteobacteria</taxon>
        <taxon>Maricaulales</taxon>
        <taxon>Maricaulaceae</taxon>
        <taxon>Alkalicaulis</taxon>
    </lineage>
</organism>
<accession>A0A5M6ZMA8</accession>
<dbReference type="Pfam" id="PF03576">
    <property type="entry name" value="Peptidase_S58"/>
    <property type="match status" value="1"/>
</dbReference>
<evidence type="ECO:0000313" key="2">
    <source>
        <dbReference type="EMBL" id="KAA5805035.1"/>
    </source>
</evidence>
<protein>
    <submittedName>
        <fullName evidence="2">P1 family peptidase</fullName>
    </submittedName>
</protein>
<dbReference type="InterPro" id="IPR016117">
    <property type="entry name" value="ArgJ-like_dom_sf"/>
</dbReference>
<comment type="similarity">
    <text evidence="1">Belongs to the peptidase S58 family.</text>
</comment>
<reference evidence="2 3" key="1">
    <citation type="submission" date="2019-09" db="EMBL/GenBank/DDBJ databases">
        <authorList>
            <person name="Kevbrin V."/>
            <person name="Grouzdev D.S."/>
        </authorList>
    </citation>
    <scope>NUCLEOTIDE SEQUENCE [LARGE SCALE GENOMIC DNA]</scope>
    <source>
        <strain evidence="2 3">G-192</strain>
    </source>
</reference>
<dbReference type="PANTHER" id="PTHR36512">
    <property type="entry name" value="D-AMINOPEPTIDASE"/>
    <property type="match status" value="1"/>
</dbReference>
<proteinExistence type="inferred from homology"/>
<dbReference type="PANTHER" id="PTHR36512:SF3">
    <property type="entry name" value="BLR5678 PROTEIN"/>
    <property type="match status" value="1"/>
</dbReference>
<dbReference type="GO" id="GO:0004177">
    <property type="term" value="F:aminopeptidase activity"/>
    <property type="evidence" value="ECO:0007669"/>
    <property type="project" value="TreeGrafter"/>
</dbReference>
<name>A0A5M6ZMA8_9PROT</name>
<dbReference type="Gene3D" id="3.60.70.12">
    <property type="entry name" value="L-amino peptidase D-ALA esterase/amidase"/>
    <property type="match status" value="1"/>
</dbReference>
<dbReference type="RefSeq" id="WP_150022066.1">
    <property type="nucleotide sequence ID" value="NZ_VWOJ01000001.1"/>
</dbReference>
<evidence type="ECO:0000256" key="1">
    <source>
        <dbReference type="ARBA" id="ARBA00007068"/>
    </source>
</evidence>
<gene>
    <name evidence="2" type="ORF">F1654_03300</name>
</gene>
<dbReference type="CDD" id="cd02252">
    <property type="entry name" value="nylC_like"/>
    <property type="match status" value="1"/>
</dbReference>
<comment type="caution">
    <text evidence="2">The sequence shown here is derived from an EMBL/GenBank/DDBJ whole genome shotgun (WGS) entry which is preliminary data.</text>
</comment>
<sequence length="330" mass="33051">MAGPGPRNDLTDVAGLSAGQAEDQRVQTGVTVVLCEAPAIGAVDVRGGGPGTRESDLLGPGALVEHVDAIALSGGSVYGLAAGDGVCAGLGARGRGYGLMDLPGVPKSPIVPGAILYDLANGGDKAWGETPPYRALGLAALKDAEARAPVRLGRAGAGYGARAGALPGGTGSASYVTQDGFTLGALACVNSFGSVRMPGCDAYWAWPFEIAGEFGGARPDVTRTISAEDWGAAKMDGRPLANTTLCVVATDARLTKDQARRMAVMAQDGLARAVRPAHAPFDGDVVFALSTGRIALPEPAPAALTRLGAIAADCLARAIARGVHAASGQG</sequence>
<dbReference type="SUPFAM" id="SSF56266">
    <property type="entry name" value="DmpA/ArgJ-like"/>
    <property type="match status" value="1"/>
</dbReference>
<dbReference type="EMBL" id="VWOJ01000001">
    <property type="protein sequence ID" value="KAA5805035.1"/>
    <property type="molecule type" value="Genomic_DNA"/>
</dbReference>
<dbReference type="AlphaFoldDB" id="A0A5M6ZMA8"/>
<keyword evidence="3" id="KW-1185">Reference proteome</keyword>